<dbReference type="Pfam" id="PF01582">
    <property type="entry name" value="TIR"/>
    <property type="match status" value="1"/>
</dbReference>
<dbReference type="InterPro" id="IPR036390">
    <property type="entry name" value="WH_DNA-bd_sf"/>
</dbReference>
<feature type="domain" description="TIR" evidence="6">
    <location>
        <begin position="53"/>
        <end position="220"/>
    </location>
</feature>
<dbReference type="InterPro" id="IPR035897">
    <property type="entry name" value="Toll_tir_struct_dom_sf"/>
</dbReference>
<evidence type="ECO:0000256" key="1">
    <source>
        <dbReference type="ARBA" id="ARBA00022614"/>
    </source>
</evidence>
<dbReference type="SMART" id="SM00255">
    <property type="entry name" value="TIR"/>
    <property type="match status" value="1"/>
</dbReference>
<evidence type="ECO:0000256" key="2">
    <source>
        <dbReference type="ARBA" id="ARBA00022737"/>
    </source>
</evidence>
<dbReference type="SUPFAM" id="SSF46785">
    <property type="entry name" value="Winged helix' DNA-binding domain"/>
    <property type="match status" value="1"/>
</dbReference>
<dbReference type="Gene3D" id="1.10.8.430">
    <property type="entry name" value="Helical domain of apoptotic protease-activating factors"/>
    <property type="match status" value="1"/>
</dbReference>
<keyword evidence="1" id="KW-0433">Leucine-rich repeat</keyword>
<dbReference type="Gene3D" id="3.40.50.300">
    <property type="entry name" value="P-loop containing nucleotide triphosphate hydrolases"/>
    <property type="match status" value="1"/>
</dbReference>
<keyword evidence="2" id="KW-0677">Repeat</keyword>
<keyword evidence="3" id="KW-0611">Plant defense</keyword>
<proteinExistence type="predicted"/>
<feature type="region of interest" description="Disordered" evidence="5">
    <location>
        <begin position="1"/>
        <end position="28"/>
    </location>
</feature>
<dbReference type="InterPro" id="IPR001611">
    <property type="entry name" value="Leu-rich_rpt"/>
</dbReference>
<keyword evidence="4" id="KW-0520">NAD</keyword>
<dbReference type="GO" id="GO:0006952">
    <property type="term" value="P:defense response"/>
    <property type="evidence" value="ECO:0007669"/>
    <property type="project" value="UniProtKB-KW"/>
</dbReference>
<dbReference type="EMBL" id="CAADRP010001603">
    <property type="protein sequence ID" value="VFU44549.1"/>
    <property type="molecule type" value="Genomic_DNA"/>
</dbReference>
<dbReference type="PROSITE" id="PS50104">
    <property type="entry name" value="TIR"/>
    <property type="match status" value="1"/>
</dbReference>
<protein>
    <recommendedName>
        <fullName evidence="6">TIR domain-containing protein</fullName>
    </recommendedName>
</protein>
<dbReference type="SUPFAM" id="SSF52058">
    <property type="entry name" value="L domain-like"/>
    <property type="match status" value="1"/>
</dbReference>
<dbReference type="PANTHER" id="PTHR11017">
    <property type="entry name" value="LEUCINE-RICH REPEAT-CONTAINING PROTEIN"/>
    <property type="match status" value="1"/>
</dbReference>
<gene>
    <name evidence="7" type="ORF">SVIM_LOCUS274384</name>
</gene>
<dbReference type="PANTHER" id="PTHR11017:SF271">
    <property type="entry name" value="DISEASE RESISTANCE PROTEIN (TIR-NBS-LRR CLASS) FAMILY"/>
    <property type="match status" value="1"/>
</dbReference>
<evidence type="ECO:0000256" key="4">
    <source>
        <dbReference type="ARBA" id="ARBA00023027"/>
    </source>
</evidence>
<dbReference type="SUPFAM" id="SSF52200">
    <property type="entry name" value="Toll/Interleukin receptor TIR domain"/>
    <property type="match status" value="1"/>
</dbReference>
<dbReference type="InterPro" id="IPR000157">
    <property type="entry name" value="TIR_dom"/>
</dbReference>
<evidence type="ECO:0000256" key="5">
    <source>
        <dbReference type="SAM" id="MobiDB-lite"/>
    </source>
</evidence>
<name>A0A6N2LSG9_SALVM</name>
<dbReference type="Pfam" id="PF23282">
    <property type="entry name" value="WHD_ROQ1"/>
    <property type="match status" value="1"/>
</dbReference>
<dbReference type="InterPro" id="IPR002182">
    <property type="entry name" value="NB-ARC"/>
</dbReference>
<evidence type="ECO:0000256" key="3">
    <source>
        <dbReference type="ARBA" id="ARBA00022821"/>
    </source>
</evidence>
<accession>A0A6N2LSG9</accession>
<dbReference type="GO" id="GO:0043531">
    <property type="term" value="F:ADP binding"/>
    <property type="evidence" value="ECO:0007669"/>
    <property type="project" value="InterPro"/>
</dbReference>
<dbReference type="InterPro" id="IPR042197">
    <property type="entry name" value="Apaf_helical"/>
</dbReference>
<evidence type="ECO:0000259" key="6">
    <source>
        <dbReference type="PROSITE" id="PS50104"/>
    </source>
</evidence>
<dbReference type="Pfam" id="PF00931">
    <property type="entry name" value="NB-ARC"/>
    <property type="match status" value="1"/>
</dbReference>
<dbReference type="PRINTS" id="PR00364">
    <property type="entry name" value="DISEASERSIST"/>
</dbReference>
<dbReference type="FunFam" id="3.40.50.10140:FF:000007">
    <property type="entry name" value="Disease resistance protein (TIR-NBS-LRR class)"/>
    <property type="match status" value="1"/>
</dbReference>
<dbReference type="GO" id="GO:0007165">
    <property type="term" value="P:signal transduction"/>
    <property type="evidence" value="ECO:0007669"/>
    <property type="project" value="InterPro"/>
</dbReference>
<evidence type="ECO:0000313" key="7">
    <source>
        <dbReference type="EMBL" id="VFU44549.1"/>
    </source>
</evidence>
<dbReference type="InterPro" id="IPR032675">
    <property type="entry name" value="LRR_dom_sf"/>
</dbReference>
<dbReference type="Gene3D" id="3.80.10.10">
    <property type="entry name" value="Ribonuclease Inhibitor"/>
    <property type="match status" value="2"/>
</dbReference>
<dbReference type="InterPro" id="IPR044974">
    <property type="entry name" value="Disease_R_plants"/>
</dbReference>
<organism evidence="7">
    <name type="scientific">Salix viminalis</name>
    <name type="common">Common osier</name>
    <name type="synonym">Basket willow</name>
    <dbReference type="NCBI Taxonomy" id="40686"/>
    <lineage>
        <taxon>Eukaryota</taxon>
        <taxon>Viridiplantae</taxon>
        <taxon>Streptophyta</taxon>
        <taxon>Embryophyta</taxon>
        <taxon>Tracheophyta</taxon>
        <taxon>Spermatophyta</taxon>
        <taxon>Magnoliopsida</taxon>
        <taxon>eudicotyledons</taxon>
        <taxon>Gunneridae</taxon>
        <taxon>Pentapetalae</taxon>
        <taxon>rosids</taxon>
        <taxon>fabids</taxon>
        <taxon>Malpighiales</taxon>
        <taxon>Salicaceae</taxon>
        <taxon>Saliceae</taxon>
        <taxon>Salix</taxon>
    </lineage>
</organism>
<dbReference type="AlphaFoldDB" id="A0A6N2LSG9"/>
<dbReference type="InterPro" id="IPR058192">
    <property type="entry name" value="WHD_ROQ1-like"/>
</dbReference>
<reference evidence="7" key="1">
    <citation type="submission" date="2019-03" db="EMBL/GenBank/DDBJ databases">
        <authorList>
            <person name="Mank J."/>
            <person name="Almeida P."/>
        </authorList>
    </citation>
    <scope>NUCLEOTIDE SEQUENCE</scope>
    <source>
        <strain evidence="7">78183</strain>
    </source>
</reference>
<dbReference type="Gene3D" id="3.40.50.10140">
    <property type="entry name" value="Toll/interleukin-1 receptor homology (TIR) domain"/>
    <property type="match status" value="1"/>
</dbReference>
<dbReference type="PROSITE" id="PS51450">
    <property type="entry name" value="LRR"/>
    <property type="match status" value="1"/>
</dbReference>
<dbReference type="InterPro" id="IPR027417">
    <property type="entry name" value="P-loop_NTPase"/>
</dbReference>
<sequence length="1151" mass="130557">MQKEKRKQSKDEEDDSSSRKRRKADLSKPVSFISTVSAAAMTELDSSRSRPKGAYDVFLSFRGEDNRKSFTGHLYTALVQAGVHTFLDENELPRGEEISKHLLKAIQESKISIVIFSKGYASTRWCLNELVEILECKNRKTGQIVLPIFYDIDPSDVRKQTGSFAKAFDKHEEYFKEKVNEWRKALEEAGNLSGWNLNDMENRHESKLIQAIIKDVLNKLDPKYINVATNLVGIDRLVQTISDILSTTTDEVCMVGLHGMSGIGKTTIAKVVFNQLCYGFEGSCFLSNINETSEQPNGLAHLQEQLLHDILKQNVATINNADRGMVLIKERLCHKRVIVVVDDVANQYQLNALVGERSWFGPGSRVIITTKDERLLLKVDRKFKVEELKREVSLQLFSWHAFKDNKPSKDYVGLSNDVVDYCGGIPLALEVLGSSLSAKNKSRWKCVIDKLRIIPNHDIQEKLRICFDKLDDHKLQETFLDLACFFIGRNKEYVSHVLEARCGYNPEDDLGTLCEKSLINVNASGEISMHNLLRDMGREIIHKESPDQPGKRSRIWQREDAWNVLSKQMGTEVVEGLSVDVRASKNKLLSTGSFTKMRLLKLLQINGVHLSGPFKLLSEELIWICWLECPLKSFPSNLMLDKLVVLEMQYSNIKELWKEKKILNKLKILNLSYSKNLVKTPHLHSSSLEKLLLEGCLSLVEVHQSIGHLKSLIFLNLKGCRRLKTLPQSICDTKSLEILNISECSQLEKLPKHMGGMESLTELLADGINNEQFLTSIEHLMYLRKLSMCGYNFNTDAQSSTSWPSPISSWISACVLDWKVLLPTCFTSWRLLRKLRLAYFGLSESTTNCVDLGGLVALEELNLSGNNFSSLPSSISILPKLQLLRVSHCKNLVSISELPSNLKLLDAIGCKSMERVRLPIQSKNNSNMSLHRCPSNHGWIISSDTVCDLSNTNKSLVEASYNHCYGYHIEDYDASLLMGIVCQKYPNRFRYDAKGCSLSFHIPPVFHGLIFWALSTRMFFSSSHTIKAIITKKSNGMQLFEARLVVGLYCPFSWIRYVSLSEMAMEEYCGHEELELYVNLGSEDINVKHCGIHVIEDLDSFKAIEWDPDIESGNVTSPTSHLLDHPLYGSIAFTTIEKWKAKLLKLNNFQL</sequence>
<dbReference type="SUPFAM" id="SSF52540">
    <property type="entry name" value="P-loop containing nucleoside triphosphate hydrolases"/>
    <property type="match status" value="1"/>
</dbReference>